<evidence type="ECO:0000313" key="2">
    <source>
        <dbReference type="EMBL" id="SIQ99635.1"/>
    </source>
</evidence>
<keyword evidence="2" id="KW-0378">Hydrolase</keyword>
<dbReference type="GO" id="GO:0004519">
    <property type="term" value="F:endonuclease activity"/>
    <property type="evidence" value="ECO:0007669"/>
    <property type="project" value="UniProtKB-KW"/>
</dbReference>
<dbReference type="EMBL" id="FTLW01000005">
    <property type="protein sequence ID" value="SIQ99635.1"/>
    <property type="molecule type" value="Genomic_DNA"/>
</dbReference>
<accession>A0A1N6XBA2</accession>
<dbReference type="Proteomes" id="UP000241788">
    <property type="component" value="Unassembled WGS sequence"/>
</dbReference>
<name>A0A1N6XBA2_9GAMM</name>
<dbReference type="InterPro" id="IPR007560">
    <property type="entry name" value="Restrct_endonuc_IV_Mrr"/>
</dbReference>
<dbReference type="OrthoDB" id="9788090at2"/>
<organism evidence="2 3">
    <name type="scientific">Solilutibacter tolerans</name>
    <dbReference type="NCBI Taxonomy" id="1604334"/>
    <lineage>
        <taxon>Bacteria</taxon>
        <taxon>Pseudomonadati</taxon>
        <taxon>Pseudomonadota</taxon>
        <taxon>Gammaproteobacteria</taxon>
        <taxon>Lysobacterales</taxon>
        <taxon>Lysobacteraceae</taxon>
        <taxon>Solilutibacter</taxon>
    </lineage>
</organism>
<dbReference type="GO" id="GO:0003677">
    <property type="term" value="F:DNA binding"/>
    <property type="evidence" value="ECO:0007669"/>
    <property type="project" value="InterPro"/>
</dbReference>
<reference evidence="3" key="1">
    <citation type="submission" date="2017-01" db="EMBL/GenBank/DDBJ databases">
        <authorList>
            <person name="Varghese N."/>
            <person name="Submissions S."/>
        </authorList>
    </citation>
    <scope>NUCLEOTIDE SEQUENCE [LARGE SCALE GENOMIC DNA]</scope>
    <source>
        <strain evidence="3">UM1</strain>
    </source>
</reference>
<protein>
    <submittedName>
        <fullName evidence="2">Restriction endonuclease</fullName>
    </submittedName>
</protein>
<keyword evidence="2" id="KW-0255">Endonuclease</keyword>
<proteinExistence type="predicted"/>
<evidence type="ECO:0000313" key="3">
    <source>
        <dbReference type="Proteomes" id="UP000241788"/>
    </source>
</evidence>
<gene>
    <name evidence="2" type="ORF">SAMN05421546_2190</name>
</gene>
<dbReference type="STRING" id="1604334.SAMN05421546_2190"/>
<feature type="domain" description="Restriction endonuclease type IV Mrr" evidence="1">
    <location>
        <begin position="186"/>
        <end position="283"/>
    </location>
</feature>
<evidence type="ECO:0000259" key="1">
    <source>
        <dbReference type="Pfam" id="PF04471"/>
    </source>
</evidence>
<dbReference type="Pfam" id="PF04471">
    <property type="entry name" value="Mrr_cat"/>
    <property type="match status" value="1"/>
</dbReference>
<dbReference type="AlphaFoldDB" id="A0A1N6XBA2"/>
<dbReference type="GO" id="GO:0009307">
    <property type="term" value="P:DNA restriction-modification system"/>
    <property type="evidence" value="ECO:0007669"/>
    <property type="project" value="InterPro"/>
</dbReference>
<sequence>MESLDQADNGIDRDVLLERVKAASFFAEEGWAASTAALDLGAVRWSPSFVREGGALTLILGADIPNFLQRRLEAAHAAGIKLLCVVDLAALSSPKTLAFLSDIDAGVSLVLEDLSLSPPMALLKFLGSEEFAVEPGIRQHLISNGLRACKAAATNDLKGKTLEWLLHFMFSQVRDFRVRSCNYRTASEELDVVVQLTNLDPARCWSHLGAPFLIVEAKNRKNKSGQEVVSKLYTIISVKRGTCKVGFVVSLSGFTSDAHTQVLKLAATDRTFVLLDEAALERWALSDDYDRELSDIVAEAMLN</sequence>
<keyword evidence="2" id="KW-0540">Nuclease</keyword>
<dbReference type="RefSeq" id="WP_076588137.1">
    <property type="nucleotide sequence ID" value="NZ_FTLW01000005.1"/>
</dbReference>
<keyword evidence="3" id="KW-1185">Reference proteome</keyword>